<accession>A0AAD2CN19</accession>
<dbReference type="EMBL" id="CAKOGP040000613">
    <property type="protein sequence ID" value="CAJ1937181.1"/>
    <property type="molecule type" value="Genomic_DNA"/>
</dbReference>
<reference evidence="1" key="1">
    <citation type="submission" date="2023-08" db="EMBL/GenBank/DDBJ databases">
        <authorList>
            <person name="Audoor S."/>
            <person name="Bilcke G."/>
        </authorList>
    </citation>
    <scope>NUCLEOTIDE SEQUENCE</scope>
</reference>
<comment type="caution">
    <text evidence="1">The sequence shown here is derived from an EMBL/GenBank/DDBJ whole genome shotgun (WGS) entry which is preliminary data.</text>
</comment>
<dbReference type="AlphaFoldDB" id="A0AAD2CN19"/>
<sequence>MNRDFYIVQRCWHSGPHKQPPLDCLRLFTSQRDAEEAAYHSAHAWSHFGSSGNEGAVRTVQLPLHPSDDPERTCFGFTANGTLFWVRGVIARFDNEASQANAIVTNGVIGWTGDANARRGSEISVGRVFVGKHSRMNAIQACHHVMSSYTDAKTYIASLPVGTPNYVGGGFLQDWSQQILAQTPPKEAGNNSERKRESSLVPAIHDPEVFRTFDNPSTKRIRHMPAVYHEEQMLTG</sequence>
<keyword evidence="2" id="KW-1185">Reference proteome</keyword>
<organism evidence="1 2">
    <name type="scientific">Cylindrotheca closterium</name>
    <dbReference type="NCBI Taxonomy" id="2856"/>
    <lineage>
        <taxon>Eukaryota</taxon>
        <taxon>Sar</taxon>
        <taxon>Stramenopiles</taxon>
        <taxon>Ochrophyta</taxon>
        <taxon>Bacillariophyta</taxon>
        <taxon>Bacillariophyceae</taxon>
        <taxon>Bacillariophycidae</taxon>
        <taxon>Bacillariales</taxon>
        <taxon>Bacillariaceae</taxon>
        <taxon>Cylindrotheca</taxon>
    </lineage>
</organism>
<name>A0AAD2CN19_9STRA</name>
<evidence type="ECO:0000313" key="2">
    <source>
        <dbReference type="Proteomes" id="UP001295423"/>
    </source>
</evidence>
<dbReference type="Proteomes" id="UP001295423">
    <property type="component" value="Unassembled WGS sequence"/>
</dbReference>
<gene>
    <name evidence="1" type="ORF">CYCCA115_LOCUS5547</name>
</gene>
<proteinExistence type="predicted"/>
<protein>
    <submittedName>
        <fullName evidence="1">Uncharacterized protein</fullName>
    </submittedName>
</protein>
<evidence type="ECO:0000313" key="1">
    <source>
        <dbReference type="EMBL" id="CAJ1937181.1"/>
    </source>
</evidence>